<reference evidence="1" key="1">
    <citation type="journal article" date="2014" name="Nat. Commun.">
        <title>The rainbow trout genome provides novel insights into evolution after whole-genome duplication in vertebrates.</title>
        <authorList>
            <person name="Berthelot C."/>
            <person name="Brunet F."/>
            <person name="Chalopin D."/>
            <person name="Juanchich A."/>
            <person name="Bernard M."/>
            <person name="Noel B."/>
            <person name="Bento P."/>
            <person name="Da Silva C."/>
            <person name="Labadie K."/>
            <person name="Alberti A."/>
            <person name="Aury J.M."/>
            <person name="Louis A."/>
            <person name="Dehais P."/>
            <person name="Bardou P."/>
            <person name="Montfort J."/>
            <person name="Klopp C."/>
            <person name="Cabau C."/>
            <person name="Gaspin C."/>
            <person name="Thorgaard G.H."/>
            <person name="Boussaha M."/>
            <person name="Quillet E."/>
            <person name="Guyomard R."/>
            <person name="Galiana D."/>
            <person name="Bobe J."/>
            <person name="Volff J.N."/>
            <person name="Genet C."/>
            <person name="Wincker P."/>
            <person name="Jaillon O."/>
            <person name="Roest Crollius H."/>
            <person name="Guiguen Y."/>
        </authorList>
    </citation>
    <scope>NUCLEOTIDE SEQUENCE [LARGE SCALE GENOMIC DNA]</scope>
</reference>
<evidence type="ECO:0000313" key="2">
    <source>
        <dbReference type="Proteomes" id="UP000193380"/>
    </source>
</evidence>
<evidence type="ECO:0000313" key="1">
    <source>
        <dbReference type="EMBL" id="CDQ72697.1"/>
    </source>
</evidence>
<protein>
    <submittedName>
        <fullName evidence="1">Uncharacterized protein</fullName>
    </submittedName>
</protein>
<sequence>MVMGGTVPSERVFSRPTAGNIVTPLRSLLKPEKVNMLVFLGRNL</sequence>
<name>A0A060X0C4_ONCMY</name>
<dbReference type="AlphaFoldDB" id="A0A060X0C4"/>
<gene>
    <name evidence="1" type="ORF">GSONMT00034064001</name>
</gene>
<proteinExistence type="predicted"/>
<organism evidence="1 2">
    <name type="scientific">Oncorhynchus mykiss</name>
    <name type="common">Rainbow trout</name>
    <name type="synonym">Salmo gairdneri</name>
    <dbReference type="NCBI Taxonomy" id="8022"/>
    <lineage>
        <taxon>Eukaryota</taxon>
        <taxon>Metazoa</taxon>
        <taxon>Chordata</taxon>
        <taxon>Craniata</taxon>
        <taxon>Vertebrata</taxon>
        <taxon>Euteleostomi</taxon>
        <taxon>Actinopterygii</taxon>
        <taxon>Neopterygii</taxon>
        <taxon>Teleostei</taxon>
        <taxon>Protacanthopterygii</taxon>
        <taxon>Salmoniformes</taxon>
        <taxon>Salmonidae</taxon>
        <taxon>Salmoninae</taxon>
        <taxon>Oncorhynchus</taxon>
    </lineage>
</organism>
<reference evidence="1" key="2">
    <citation type="submission" date="2014-03" db="EMBL/GenBank/DDBJ databases">
        <authorList>
            <person name="Genoscope - CEA"/>
        </authorList>
    </citation>
    <scope>NUCLEOTIDE SEQUENCE</scope>
</reference>
<dbReference type="PaxDb" id="8022-A0A060X0C4"/>
<accession>A0A060X0C4</accession>
<dbReference type="Proteomes" id="UP000193380">
    <property type="component" value="Unassembled WGS sequence"/>
</dbReference>
<dbReference type="EMBL" id="FR904850">
    <property type="protein sequence ID" value="CDQ72697.1"/>
    <property type="molecule type" value="Genomic_DNA"/>
</dbReference>